<keyword evidence="1" id="KW-0175">Coiled coil</keyword>
<dbReference type="eggNOG" id="COG3167">
    <property type="taxonomic scope" value="Bacteria"/>
</dbReference>
<dbReference type="Proteomes" id="UP000030341">
    <property type="component" value="Chromosome 1"/>
</dbReference>
<dbReference type="GO" id="GO:0015627">
    <property type="term" value="C:type II protein secretion system complex"/>
    <property type="evidence" value="ECO:0007669"/>
    <property type="project" value="InterPro"/>
</dbReference>
<evidence type="ECO:0000313" key="4">
    <source>
        <dbReference type="Proteomes" id="UP000030341"/>
    </source>
</evidence>
<accession>A0A0A7ED56</accession>
<keyword evidence="2" id="KW-1133">Transmembrane helix</keyword>
<keyword evidence="4" id="KW-1185">Reference proteome</keyword>
<reference evidence="3 4" key="1">
    <citation type="submission" date="2014-11" db="EMBL/GenBank/DDBJ databases">
        <title>Complete Genome Sequence of Pseudoalteromonas sp. Strain OCN003 Isolated from Kaneohe Bay, Oahu, Hawaii.</title>
        <authorList>
            <person name="Beurmann S."/>
            <person name="Videau P."/>
            <person name="Ushijima B."/>
            <person name="Smith A.M."/>
            <person name="Aeby G.S."/>
            <person name="Callahan S.M."/>
            <person name="Belcaid M."/>
        </authorList>
    </citation>
    <scope>NUCLEOTIDE SEQUENCE [LARGE SCALE GENOMIC DNA]</scope>
    <source>
        <strain evidence="3 4">OCN003</strain>
    </source>
</reference>
<dbReference type="EMBL" id="CP009888">
    <property type="protein sequence ID" value="AIY64519.1"/>
    <property type="molecule type" value="Genomic_DNA"/>
</dbReference>
<feature type="transmembrane region" description="Helical" evidence="2">
    <location>
        <begin position="21"/>
        <end position="40"/>
    </location>
</feature>
<dbReference type="InterPro" id="IPR007690">
    <property type="entry name" value="T2SS_GspM"/>
</dbReference>
<evidence type="ECO:0000256" key="1">
    <source>
        <dbReference type="SAM" id="Coils"/>
    </source>
</evidence>
<gene>
    <name evidence="3" type="ORF">OM33_04690</name>
</gene>
<proteinExistence type="predicted"/>
<evidence type="ECO:0008006" key="5">
    <source>
        <dbReference type="Google" id="ProtNLM"/>
    </source>
</evidence>
<sequence length="229" mass="26802">MKDNWQLWSEKFAAMAQREKLMILVVGLFLLAYLTIWFVISPLQTSYSNNKTRITNLTRQQGNTNQQLVMINEALKRDYRSELVAVEQQIDQQMDEINTHLAKFSLSYISPEKMALVLQQLLRKHKELTLSQFKINSVQPIFAERTVSVSDEGDSERDNQQKEIAFYQHTMRLQIEGSYFSLLSYLEQIKQIKEKLFIQEFDYRVDEYPTGKLTLTIATVSANDKFIAL</sequence>
<evidence type="ECO:0000256" key="2">
    <source>
        <dbReference type="SAM" id="Phobius"/>
    </source>
</evidence>
<protein>
    <recommendedName>
        <fullName evidence="5">Agglutinin biogenesis protein MshJ</fullName>
    </recommendedName>
</protein>
<dbReference type="Pfam" id="PF04612">
    <property type="entry name" value="T2SSM"/>
    <property type="match status" value="1"/>
</dbReference>
<keyword evidence="2" id="KW-0472">Membrane</keyword>
<dbReference type="GO" id="GO:0015628">
    <property type="term" value="P:protein secretion by the type II secretion system"/>
    <property type="evidence" value="ECO:0007669"/>
    <property type="project" value="InterPro"/>
</dbReference>
<dbReference type="RefSeq" id="WP_038639341.1">
    <property type="nucleotide sequence ID" value="NZ_CP009888.1"/>
</dbReference>
<keyword evidence="2" id="KW-0812">Transmembrane</keyword>
<dbReference type="STRING" id="1348114.OM33_04690"/>
<dbReference type="OrthoDB" id="9151209at2"/>
<evidence type="ECO:0000313" key="3">
    <source>
        <dbReference type="EMBL" id="AIY64519.1"/>
    </source>
</evidence>
<dbReference type="AlphaFoldDB" id="A0A0A7ED56"/>
<organism evidence="3 4">
    <name type="scientific">Pseudoalteromonas piratica</name>
    <dbReference type="NCBI Taxonomy" id="1348114"/>
    <lineage>
        <taxon>Bacteria</taxon>
        <taxon>Pseudomonadati</taxon>
        <taxon>Pseudomonadota</taxon>
        <taxon>Gammaproteobacteria</taxon>
        <taxon>Alteromonadales</taxon>
        <taxon>Pseudoalteromonadaceae</taxon>
        <taxon>Pseudoalteromonas</taxon>
    </lineage>
</organism>
<name>A0A0A7ED56_9GAMM</name>
<dbReference type="KEGG" id="pseo:OM33_04690"/>
<dbReference type="HOGENOM" id="CLU_102941_0_0_6"/>
<feature type="coiled-coil region" evidence="1">
    <location>
        <begin position="76"/>
        <end position="103"/>
    </location>
</feature>